<evidence type="ECO:0000313" key="3">
    <source>
        <dbReference type="EMBL" id="TQM66681.1"/>
    </source>
</evidence>
<accession>A0A543I7Y9</accession>
<sequence>MLSTGAALSCVRVTVTNRTEDNLEVNPLYFSITGANGTKHESSTALGEYENEIATTTLAPDENAKGVVCARGDFRPKIVAMTDPFMSEMARAEVP</sequence>
<dbReference type="InterPro" id="IPR029051">
    <property type="entry name" value="DUF4352"/>
</dbReference>
<comment type="caution">
    <text evidence="3">The sequence shown here is derived from an EMBL/GenBank/DDBJ whole genome shotgun (WGS) entry which is preliminary data.</text>
</comment>
<dbReference type="Proteomes" id="UP000316706">
    <property type="component" value="Unassembled WGS sequence"/>
</dbReference>
<organism evidence="3 4">
    <name type="scientific">Actinomadura hallensis</name>
    <dbReference type="NCBI Taxonomy" id="337895"/>
    <lineage>
        <taxon>Bacteria</taxon>
        <taxon>Bacillati</taxon>
        <taxon>Actinomycetota</taxon>
        <taxon>Actinomycetes</taxon>
        <taxon>Streptosporangiales</taxon>
        <taxon>Thermomonosporaceae</taxon>
        <taxon>Actinomadura</taxon>
    </lineage>
</organism>
<reference evidence="3 4" key="1">
    <citation type="submission" date="2019-06" db="EMBL/GenBank/DDBJ databases">
        <title>Sequencing the genomes of 1000 actinobacteria strains.</title>
        <authorList>
            <person name="Klenk H.-P."/>
        </authorList>
    </citation>
    <scope>NUCLEOTIDE SEQUENCE [LARGE SCALE GENOMIC DNA]</scope>
    <source>
        <strain evidence="3 4">DSM 45043</strain>
    </source>
</reference>
<gene>
    <name evidence="3" type="ORF">FHX41_0264</name>
</gene>
<dbReference type="RefSeq" id="WP_141965788.1">
    <property type="nucleotide sequence ID" value="NZ_VFPO01000001.1"/>
</dbReference>
<keyword evidence="1" id="KW-0732">Signal</keyword>
<dbReference type="InterPro" id="IPR029050">
    <property type="entry name" value="Immunoprotect_excell_Ig-like"/>
</dbReference>
<evidence type="ECO:0000256" key="1">
    <source>
        <dbReference type="ARBA" id="ARBA00022729"/>
    </source>
</evidence>
<dbReference type="Pfam" id="PF11611">
    <property type="entry name" value="DUF4352"/>
    <property type="match status" value="1"/>
</dbReference>
<dbReference type="EMBL" id="VFPO01000001">
    <property type="protein sequence ID" value="TQM66681.1"/>
    <property type="molecule type" value="Genomic_DNA"/>
</dbReference>
<protein>
    <submittedName>
        <fullName evidence="3">Uncharacterized protein DUF4352</fullName>
    </submittedName>
</protein>
<dbReference type="OrthoDB" id="3482269at2"/>
<keyword evidence="4" id="KW-1185">Reference proteome</keyword>
<proteinExistence type="predicted"/>
<feature type="domain" description="DUF4352" evidence="2">
    <location>
        <begin position="9"/>
        <end position="68"/>
    </location>
</feature>
<evidence type="ECO:0000259" key="2">
    <source>
        <dbReference type="Pfam" id="PF11611"/>
    </source>
</evidence>
<evidence type="ECO:0000313" key="4">
    <source>
        <dbReference type="Proteomes" id="UP000316706"/>
    </source>
</evidence>
<dbReference type="Gene3D" id="2.60.40.1240">
    <property type="match status" value="1"/>
</dbReference>
<name>A0A543I7Y9_9ACTN</name>
<dbReference type="AlphaFoldDB" id="A0A543I7Y9"/>